<dbReference type="GO" id="GO:0046872">
    <property type="term" value="F:metal ion binding"/>
    <property type="evidence" value="ECO:0007669"/>
    <property type="project" value="UniProtKB-KW"/>
</dbReference>
<organism evidence="8 9">
    <name type="scientific">Tetradesmus obliquus</name>
    <name type="common">Green alga</name>
    <name type="synonym">Acutodesmus obliquus</name>
    <dbReference type="NCBI Taxonomy" id="3088"/>
    <lineage>
        <taxon>Eukaryota</taxon>
        <taxon>Viridiplantae</taxon>
        <taxon>Chlorophyta</taxon>
        <taxon>core chlorophytes</taxon>
        <taxon>Chlorophyceae</taxon>
        <taxon>CS clade</taxon>
        <taxon>Sphaeropleales</taxon>
        <taxon>Scenedesmaceae</taxon>
        <taxon>Tetradesmus</taxon>
    </lineage>
</organism>
<reference evidence="8 9" key="1">
    <citation type="submission" date="2016-10" db="EMBL/GenBank/DDBJ databases">
        <authorList>
            <person name="Cai Z."/>
        </authorList>
    </citation>
    <scope>NUCLEOTIDE SEQUENCE [LARGE SCALE GENOMIC DNA]</scope>
</reference>
<feature type="compositionally biased region" description="Gly residues" evidence="6">
    <location>
        <begin position="1079"/>
        <end position="1095"/>
    </location>
</feature>
<evidence type="ECO:0000256" key="2">
    <source>
        <dbReference type="ARBA" id="ARBA00022679"/>
    </source>
</evidence>
<keyword evidence="9" id="KW-1185">Reference proteome</keyword>
<evidence type="ECO:0000313" key="9">
    <source>
        <dbReference type="Proteomes" id="UP000256970"/>
    </source>
</evidence>
<feature type="region of interest" description="Disordered" evidence="6">
    <location>
        <begin position="1008"/>
        <end position="1103"/>
    </location>
</feature>
<evidence type="ECO:0000256" key="1">
    <source>
        <dbReference type="ARBA" id="ARBA00001946"/>
    </source>
</evidence>
<evidence type="ECO:0000313" key="8">
    <source>
        <dbReference type="EMBL" id="SZX65330.1"/>
    </source>
</evidence>
<dbReference type="PRINTS" id="PR00476">
    <property type="entry name" value="PHFRCTKINASE"/>
</dbReference>
<dbReference type="EMBL" id="FNXT01000617">
    <property type="protein sequence ID" value="SZX65330.1"/>
    <property type="molecule type" value="Genomic_DNA"/>
</dbReference>
<keyword evidence="5" id="KW-0460">Magnesium</keyword>
<feature type="domain" description="Phosphofructokinase" evidence="7">
    <location>
        <begin position="1104"/>
        <end position="1346"/>
    </location>
</feature>
<name>A0A383VK83_TETOB</name>
<keyword evidence="4" id="KW-0418">Kinase</keyword>
<evidence type="ECO:0000256" key="4">
    <source>
        <dbReference type="ARBA" id="ARBA00022777"/>
    </source>
</evidence>
<comment type="cofactor">
    <cofactor evidence="1">
        <name>Mg(2+)</name>
        <dbReference type="ChEBI" id="CHEBI:18420"/>
    </cofactor>
</comment>
<dbReference type="GO" id="GO:0006002">
    <property type="term" value="P:fructose 6-phosphate metabolic process"/>
    <property type="evidence" value="ECO:0007669"/>
    <property type="project" value="InterPro"/>
</dbReference>
<sequence>MLEAFNKSPLLAELGPQNMFWLAASSKIWQQEISTIACSDKRGLVLLDSAVATARSSSELKHMQAVGWLAALLLSKAPDTAGEVTTQLLNLPAMPLAAAVKLVSLPPPAAGVRISYAQLLAAAHSMVVGVEVWVQVQRQLGVPSDIPAAAVGICCNHAIISDWDEGDIKQTIRQANADLLQLTMNCRSSMTVKAAISGLLAAAADAGLLEPGVARKLLLTAAARQHEDAVQYLVNQPVVQQHVDAAALEAVLAQLLLNNISRPTTRCVRQLCTLPAAALLSSAAVTTLLQAAISATYRPEPDSNAWEAWSCWSVQEHALQVMAVLCRLPAAQQLSSMAVAQLLQAALEGGSFEERGKVLAQLGKLPAAVHISSEALLQLVLAAVDKGCLRSIEVLCSLPTVAQLTSEAVVALLKAAVQCGRHQMIALLLWDLPPALLEQLSSQQMQQMLTAAVKQRADEDCVAELCKLSAAQQLSSDTVLQLLQAAVDQEPPAKLLQQLSSEQIAQLLAAAVELRSIECARCMEQLCALPAAAGISSGVVQQLLQAAAERGCVSEELCELPAAAGISSEAVLQLLQATEQRGRVPAELCRLPAAAGISSEAVLQLMLAALGKGSEPTRSREASDSVTALCTVPAVAQMTMLLAQLSAQQMEQLLAAAAAKQDSIYIGDWYYCMEELSKLPAARQLSSEVLLQLMQAVLSRGMLGVPAELCKLPAAKQLSRALHHPHSSSRSISCPAAKPSGSEGSSKQQPEATGSPTAAAAGGSQAAKPSAREHAAAAPAAAAAAAQAAGGAGMMSMDGRLLFAIPPVTLATPTDEVLECPTMRHILGPPRHTTIEDNIGKVWEGRYVSDDDRAALNLVEFGSYSIPGDHSGSESSSSSSSSSTLRNRTLNSGVFAGPANTFASVASMDAVQQGDGTKVMPLPPYALRAGPREEIYFDPKTVTAAIISTGGICPGMNDIIQALCKRLADYGVHEESVLGIRYGVRGFTAHDYKPIVLTPDKIEGIHHTGGTILGTSNVHRAPTRSRQRHRLQRLHGPSSSDEEEEWDNSNSGDASVLASGSGSPGSDTDSSSSSSSRSSGGGGGGGGGGSNGNGGRISSSRSQGDALASMLGAEAAADELEQILDKLEFWRINMLFVIGGQGGNQLGAQLAEGCQRRRIPCCIVGVPKSIDNDVMLMDKTFGFDTVVQEVQRPLLAAKIEAASARKGVGLVKVFGRRSGFIALQASLASEGVDICLIPEEKFELEGPCGVLAYLKDLLERNSHAVICVAEGAGQDLMHPAGEPIPLDEAGNPLLGDIGIFLKKAIKAAIPDSTLKYIDPTYMVQAVPCTSPDHIYCRVLGMHAVDAAFAGYTGVMVGQVNSHSVLLPSSVITQSARKVDVNGRSWTRLRAAIGQPLFRNSTAPARKKQPA</sequence>
<keyword evidence="2" id="KW-0808">Transferase</keyword>
<evidence type="ECO:0000259" key="7">
    <source>
        <dbReference type="Pfam" id="PF00365"/>
    </source>
</evidence>
<evidence type="ECO:0000256" key="3">
    <source>
        <dbReference type="ARBA" id="ARBA00022723"/>
    </source>
</evidence>
<feature type="compositionally biased region" description="Basic residues" evidence="6">
    <location>
        <begin position="1021"/>
        <end position="1033"/>
    </location>
</feature>
<protein>
    <recommendedName>
        <fullName evidence="7">Phosphofructokinase domain-containing protein</fullName>
    </recommendedName>
</protein>
<dbReference type="InterPro" id="IPR035966">
    <property type="entry name" value="PKF_sf"/>
</dbReference>
<dbReference type="InterPro" id="IPR000023">
    <property type="entry name" value="Phosphofructokinase_dom"/>
</dbReference>
<feature type="compositionally biased region" description="Low complexity" evidence="6">
    <location>
        <begin position="752"/>
        <end position="769"/>
    </location>
</feature>
<feature type="region of interest" description="Disordered" evidence="6">
    <location>
        <begin position="721"/>
        <end position="774"/>
    </location>
</feature>
<dbReference type="UniPathway" id="UPA00109">
    <property type="reaction ID" value="UER00182"/>
</dbReference>
<dbReference type="STRING" id="3088.A0A383VK83"/>
<dbReference type="InterPro" id="IPR022953">
    <property type="entry name" value="ATP_PFK"/>
</dbReference>
<dbReference type="Pfam" id="PF00365">
    <property type="entry name" value="PFK"/>
    <property type="match status" value="2"/>
</dbReference>
<feature type="compositionally biased region" description="Polar residues" evidence="6">
    <location>
        <begin position="742"/>
        <end position="751"/>
    </location>
</feature>
<dbReference type="Gene3D" id="3.40.50.450">
    <property type="match status" value="1"/>
</dbReference>
<dbReference type="PANTHER" id="PTHR45770">
    <property type="entry name" value="ATP-DEPENDENT 6-PHOSPHOFRUCTOKINASE 1"/>
    <property type="match status" value="1"/>
</dbReference>
<feature type="domain" description="Phosphofructokinase" evidence="7">
    <location>
        <begin position="944"/>
        <end position="1024"/>
    </location>
</feature>
<keyword evidence="3" id="KW-0479">Metal-binding</keyword>
<dbReference type="InterPro" id="IPR050929">
    <property type="entry name" value="PFKA"/>
</dbReference>
<dbReference type="Proteomes" id="UP000256970">
    <property type="component" value="Unassembled WGS sequence"/>
</dbReference>
<feature type="compositionally biased region" description="Low complexity" evidence="6">
    <location>
        <begin position="1059"/>
        <end position="1078"/>
    </location>
</feature>
<evidence type="ECO:0000256" key="5">
    <source>
        <dbReference type="ARBA" id="ARBA00022842"/>
    </source>
</evidence>
<proteinExistence type="predicted"/>
<gene>
    <name evidence="8" type="ORF">BQ4739_LOCUS5768</name>
</gene>
<dbReference type="GO" id="GO:0003872">
    <property type="term" value="F:6-phosphofructokinase activity"/>
    <property type="evidence" value="ECO:0007669"/>
    <property type="project" value="InterPro"/>
</dbReference>
<dbReference type="Gene3D" id="3.40.50.460">
    <property type="entry name" value="Phosphofructokinase domain"/>
    <property type="match status" value="1"/>
</dbReference>
<dbReference type="SUPFAM" id="SSF53784">
    <property type="entry name" value="Phosphofructokinase"/>
    <property type="match status" value="2"/>
</dbReference>
<accession>A0A383VK83</accession>
<evidence type="ECO:0000256" key="6">
    <source>
        <dbReference type="SAM" id="MobiDB-lite"/>
    </source>
</evidence>